<dbReference type="EMBL" id="FQZT01000007">
    <property type="protein sequence ID" value="SHJ34191.1"/>
    <property type="molecule type" value="Genomic_DNA"/>
</dbReference>
<dbReference type="Proteomes" id="UP000184171">
    <property type="component" value="Unassembled WGS sequence"/>
</dbReference>
<evidence type="ECO:0000256" key="1">
    <source>
        <dbReference type="HAMAP-Rule" id="MF_01845"/>
    </source>
</evidence>
<dbReference type="RefSeq" id="WP_072908696.1">
    <property type="nucleotide sequence ID" value="NZ_FQZT01000007.1"/>
</dbReference>
<dbReference type="HAMAP" id="MF_01845">
    <property type="entry name" value="UPF0597"/>
    <property type="match status" value="1"/>
</dbReference>
<name>A0A1M6II96_MALRU</name>
<evidence type="ECO:0000313" key="3">
    <source>
        <dbReference type="EMBL" id="SHJ34191.1"/>
    </source>
</evidence>
<gene>
    <name evidence="3" type="ORF">SAMN02745165_02120</name>
</gene>
<dbReference type="OrthoDB" id="41906at2"/>
<dbReference type="GO" id="GO:0019450">
    <property type="term" value="P:L-cysteine catabolic process to pyruvate"/>
    <property type="evidence" value="ECO:0007669"/>
    <property type="project" value="TreeGrafter"/>
</dbReference>
<dbReference type="STRING" id="1122189.SAMN02745165_02120"/>
<keyword evidence="4" id="KW-1185">Reference proteome</keyword>
<comment type="similarity">
    <text evidence="1">Belongs to the UPF0597 family.</text>
</comment>
<reference evidence="3 4" key="1">
    <citation type="submission" date="2016-11" db="EMBL/GenBank/DDBJ databases">
        <authorList>
            <person name="Jaros S."/>
            <person name="Januszkiewicz K."/>
            <person name="Wedrychowicz H."/>
        </authorList>
    </citation>
    <scope>NUCLEOTIDE SEQUENCE [LARGE SCALE GENOMIC DNA]</scope>
    <source>
        <strain evidence="3 4">DSM 5091</strain>
    </source>
</reference>
<dbReference type="PANTHER" id="PTHR30501">
    <property type="entry name" value="UPF0597 PROTEIN YHAM"/>
    <property type="match status" value="1"/>
</dbReference>
<dbReference type="GO" id="GO:0080146">
    <property type="term" value="F:L-cysteine desulfhydrase activity"/>
    <property type="evidence" value="ECO:0007669"/>
    <property type="project" value="TreeGrafter"/>
</dbReference>
<dbReference type="PIRSF" id="PIRSF006054">
    <property type="entry name" value="UCP006054"/>
    <property type="match status" value="1"/>
</dbReference>
<proteinExistence type="inferred from homology"/>
<organism evidence="3 4">
    <name type="scientific">Malonomonas rubra DSM 5091</name>
    <dbReference type="NCBI Taxonomy" id="1122189"/>
    <lineage>
        <taxon>Bacteria</taxon>
        <taxon>Pseudomonadati</taxon>
        <taxon>Thermodesulfobacteriota</taxon>
        <taxon>Desulfuromonadia</taxon>
        <taxon>Desulfuromonadales</taxon>
        <taxon>Geopsychrobacteraceae</taxon>
        <taxon>Malonomonas</taxon>
    </lineage>
</organism>
<sequence>MLYTDPCYQAYIDILHEELVPAMGCTEPIAIAYAAARARDLLEDEPERVVIEASNNIVKNVKSVVVPNTGGLRGLRASAAAGIVAGKADRVLEVLADVKEAQHAQIKAFLDEKDIEVVESNSGLVFDLVISLYAGQNRALVQISHYHTNIVLMLKNDTVVYENQDCDEMATNSLTDRSLLNVQSIIDFAETVDLAKLRELLQCQIDYNMAIAEEGLGGDWGANIGSVLLDTWGDDVKIRARALAAAGSDARMSGCDLPVVIVSGSGNQGIAASVPVVVYARELGSDDDTLLRALIVSNLITIHQKTGIGRLSAYCGAVSAGCSAGCGIAWLHGGRFEEIAHTLVNALATVSGIICDGAKPSCAGKIAASVDAGILGYEMYKRGQQYYGGDGIVTKGVENTLRNIGRLGRDGMRETDKEIIRIMLGDNSPFPAEK</sequence>
<dbReference type="AlphaFoldDB" id="A0A1M6II96"/>
<evidence type="ECO:0000313" key="4">
    <source>
        <dbReference type="Proteomes" id="UP000184171"/>
    </source>
</evidence>
<evidence type="ECO:0000259" key="2">
    <source>
        <dbReference type="Pfam" id="PF03313"/>
    </source>
</evidence>
<dbReference type="Pfam" id="PF03313">
    <property type="entry name" value="SDH_alpha"/>
    <property type="match status" value="1"/>
</dbReference>
<dbReference type="PANTHER" id="PTHR30501:SF2">
    <property type="entry name" value="UPF0597 PROTEIN YHAM"/>
    <property type="match status" value="1"/>
</dbReference>
<dbReference type="InterPro" id="IPR021144">
    <property type="entry name" value="UPF0597"/>
</dbReference>
<dbReference type="InterPro" id="IPR005130">
    <property type="entry name" value="Ser_deHydtase-like_asu"/>
</dbReference>
<feature type="domain" description="Serine dehydratase-like alpha subunit" evidence="2">
    <location>
        <begin position="92"/>
        <end position="420"/>
    </location>
</feature>
<accession>A0A1M6II96</accession>
<protein>
    <recommendedName>
        <fullName evidence="1">UPF0597 protein SAMN02745165_02120</fullName>
    </recommendedName>
</protein>